<sequence length="256" mass="26921">MGDLLAWHEFWLLVLQAAVPSCACSDEQKWQCFVPPLLFTISPEQSNCITHSGLEADIVKNIPDTYSCLINKLSPAANVKAPAATKQMSAVNVQTSAAIKKIHTATMWKTATTKRSPAVSMQAPAATKKTSTSTVQAPTVHAQNPVTTKLLPAATKQMSTATTQKPVTTKLLPAVNMQAPAATEQMFAATAQAPAATKLLPAANMQMLAATAQALTTLASPTCKPSSNQAPMGQPATCQPLPSHASRPVPIHSFGK</sequence>
<proteinExistence type="predicted"/>
<dbReference type="Proteomes" id="UP001165960">
    <property type="component" value="Unassembled WGS sequence"/>
</dbReference>
<comment type="caution">
    <text evidence="1">The sequence shown here is derived from an EMBL/GenBank/DDBJ whole genome shotgun (WGS) entry which is preliminary data.</text>
</comment>
<protein>
    <submittedName>
        <fullName evidence="1">Uncharacterized protein</fullName>
    </submittedName>
</protein>
<evidence type="ECO:0000313" key="1">
    <source>
        <dbReference type="EMBL" id="KAJ9060304.1"/>
    </source>
</evidence>
<keyword evidence="2" id="KW-1185">Reference proteome</keyword>
<name>A0ACC2SD79_9FUNG</name>
<reference evidence="1" key="1">
    <citation type="submission" date="2022-04" db="EMBL/GenBank/DDBJ databases">
        <title>Genome of the entomopathogenic fungus Entomophthora muscae.</title>
        <authorList>
            <person name="Elya C."/>
            <person name="Lovett B.R."/>
            <person name="Lee E."/>
            <person name="Macias A.M."/>
            <person name="Hajek A.E."/>
            <person name="De Bivort B.L."/>
            <person name="Kasson M.T."/>
            <person name="De Fine Licht H.H."/>
            <person name="Stajich J.E."/>
        </authorList>
    </citation>
    <scope>NUCLEOTIDE SEQUENCE</scope>
    <source>
        <strain evidence="1">Berkeley</strain>
    </source>
</reference>
<organism evidence="1 2">
    <name type="scientific">Entomophthora muscae</name>
    <dbReference type="NCBI Taxonomy" id="34485"/>
    <lineage>
        <taxon>Eukaryota</taxon>
        <taxon>Fungi</taxon>
        <taxon>Fungi incertae sedis</taxon>
        <taxon>Zoopagomycota</taxon>
        <taxon>Entomophthoromycotina</taxon>
        <taxon>Entomophthoromycetes</taxon>
        <taxon>Entomophthorales</taxon>
        <taxon>Entomophthoraceae</taxon>
        <taxon>Entomophthora</taxon>
    </lineage>
</organism>
<dbReference type="EMBL" id="QTSX02005210">
    <property type="protein sequence ID" value="KAJ9060304.1"/>
    <property type="molecule type" value="Genomic_DNA"/>
</dbReference>
<accession>A0ACC2SD79</accession>
<evidence type="ECO:0000313" key="2">
    <source>
        <dbReference type="Proteomes" id="UP001165960"/>
    </source>
</evidence>
<gene>
    <name evidence="1" type="ORF">DSO57_1032204</name>
</gene>